<evidence type="ECO:0000256" key="1">
    <source>
        <dbReference type="ARBA" id="ARBA00004123"/>
    </source>
</evidence>
<dbReference type="KEGG" id="pmrn:116947657"/>
<reference evidence="14" key="1">
    <citation type="submission" date="2025-08" db="UniProtKB">
        <authorList>
            <consortium name="RefSeq"/>
        </authorList>
    </citation>
    <scope>IDENTIFICATION</scope>
    <source>
        <tissue evidence="14">Sperm</tissue>
    </source>
</reference>
<evidence type="ECO:0000313" key="13">
    <source>
        <dbReference type="Proteomes" id="UP001318040"/>
    </source>
</evidence>
<evidence type="ECO:0000256" key="3">
    <source>
        <dbReference type="ARBA" id="ARBA00023125"/>
    </source>
</evidence>
<keyword evidence="5" id="KW-0804">Transcription</keyword>
<dbReference type="Proteomes" id="UP001318040">
    <property type="component" value="Chromosome 2"/>
</dbReference>
<comment type="subcellular location">
    <subcellularLocation>
        <location evidence="1 8 9">Nucleus</location>
    </subcellularLocation>
</comment>
<dbReference type="Gene3D" id="1.10.10.60">
    <property type="entry name" value="Homeodomain-like"/>
    <property type="match status" value="1"/>
</dbReference>
<proteinExistence type="inferred from homology"/>
<dbReference type="SMART" id="SM00352">
    <property type="entry name" value="POU"/>
    <property type="match status" value="1"/>
</dbReference>
<organism evidence="13 14">
    <name type="scientific">Petromyzon marinus</name>
    <name type="common">Sea lamprey</name>
    <dbReference type="NCBI Taxonomy" id="7757"/>
    <lineage>
        <taxon>Eukaryota</taxon>
        <taxon>Metazoa</taxon>
        <taxon>Chordata</taxon>
        <taxon>Craniata</taxon>
        <taxon>Vertebrata</taxon>
        <taxon>Cyclostomata</taxon>
        <taxon>Hyperoartia</taxon>
        <taxon>Petromyzontiformes</taxon>
        <taxon>Petromyzontidae</taxon>
        <taxon>Petromyzon</taxon>
    </lineage>
</organism>
<keyword evidence="13" id="KW-1185">Reference proteome</keyword>
<feature type="compositionally biased region" description="Low complexity" evidence="10">
    <location>
        <begin position="320"/>
        <end position="333"/>
    </location>
</feature>
<evidence type="ECO:0000256" key="4">
    <source>
        <dbReference type="ARBA" id="ARBA00023155"/>
    </source>
</evidence>
<evidence type="ECO:0000256" key="9">
    <source>
        <dbReference type="RuleBase" id="RU000682"/>
    </source>
</evidence>
<feature type="domain" description="POU-specific" evidence="12">
    <location>
        <begin position="564"/>
        <end position="638"/>
    </location>
</feature>
<dbReference type="SMART" id="SM00389">
    <property type="entry name" value="HOX"/>
    <property type="match status" value="1"/>
</dbReference>
<dbReference type="InterPro" id="IPR000327">
    <property type="entry name" value="POU_dom"/>
</dbReference>
<dbReference type="PROSITE" id="PS51179">
    <property type="entry name" value="POU_3"/>
    <property type="match status" value="1"/>
</dbReference>
<dbReference type="PRINTS" id="PR00028">
    <property type="entry name" value="POUDOMAIN"/>
</dbReference>
<dbReference type="PROSITE" id="PS50071">
    <property type="entry name" value="HOMEOBOX_2"/>
    <property type="match status" value="1"/>
</dbReference>
<dbReference type="PANTHER" id="PTHR11636">
    <property type="entry name" value="POU DOMAIN"/>
    <property type="match status" value="1"/>
</dbReference>
<dbReference type="FunFam" id="1.10.10.60:FF:000051">
    <property type="entry name" value="POU domain protein"/>
    <property type="match status" value="1"/>
</dbReference>
<feature type="region of interest" description="Disordered" evidence="10">
    <location>
        <begin position="797"/>
        <end position="824"/>
    </location>
</feature>
<dbReference type="GO" id="GO:0005634">
    <property type="term" value="C:nucleus"/>
    <property type="evidence" value="ECO:0007669"/>
    <property type="project" value="UniProtKB-SubCell"/>
</dbReference>
<dbReference type="CDD" id="cd00086">
    <property type="entry name" value="homeodomain"/>
    <property type="match status" value="1"/>
</dbReference>
<feature type="DNA-binding region" description="Homeobox" evidence="8">
    <location>
        <begin position="715"/>
        <end position="774"/>
    </location>
</feature>
<evidence type="ECO:0000256" key="2">
    <source>
        <dbReference type="ARBA" id="ARBA00023015"/>
    </source>
</evidence>
<gene>
    <name evidence="14" type="primary">LOC116947657</name>
</gene>
<dbReference type="InterPro" id="IPR001356">
    <property type="entry name" value="HD"/>
</dbReference>
<evidence type="ECO:0000256" key="6">
    <source>
        <dbReference type="ARBA" id="ARBA00023242"/>
    </source>
</evidence>
<dbReference type="Gene3D" id="1.10.260.40">
    <property type="entry name" value="lambda repressor-like DNA-binding domains"/>
    <property type="match status" value="1"/>
</dbReference>
<evidence type="ECO:0000256" key="7">
    <source>
        <dbReference type="ARBA" id="ARBA00061425"/>
    </source>
</evidence>
<keyword evidence="4 8" id="KW-0371">Homeobox</keyword>
<evidence type="ECO:0000259" key="11">
    <source>
        <dbReference type="PROSITE" id="PS50071"/>
    </source>
</evidence>
<keyword evidence="3 8" id="KW-0238">DNA-binding</keyword>
<dbReference type="InterPro" id="IPR013847">
    <property type="entry name" value="POU"/>
</dbReference>
<dbReference type="SUPFAM" id="SSF47413">
    <property type="entry name" value="lambda repressor-like DNA-binding domains"/>
    <property type="match status" value="1"/>
</dbReference>
<name>A0AAJ7TN18_PETMA</name>
<keyword evidence="2" id="KW-0805">Transcription regulation</keyword>
<feature type="compositionally biased region" description="Low complexity" evidence="10">
    <location>
        <begin position="645"/>
        <end position="654"/>
    </location>
</feature>
<dbReference type="GO" id="GO:0000978">
    <property type="term" value="F:RNA polymerase II cis-regulatory region sequence-specific DNA binding"/>
    <property type="evidence" value="ECO:0007669"/>
    <property type="project" value="TreeGrafter"/>
</dbReference>
<evidence type="ECO:0000256" key="10">
    <source>
        <dbReference type="SAM" id="MobiDB-lite"/>
    </source>
</evidence>
<evidence type="ECO:0000259" key="12">
    <source>
        <dbReference type="PROSITE" id="PS51179"/>
    </source>
</evidence>
<dbReference type="Pfam" id="PF00046">
    <property type="entry name" value="Homeodomain"/>
    <property type="match status" value="1"/>
</dbReference>
<keyword evidence="6 8" id="KW-0539">Nucleus</keyword>
<comment type="similarity">
    <text evidence="7">Belongs to the POU transcription factor family. Class-6 subfamily.</text>
</comment>
<dbReference type="InterPro" id="IPR009057">
    <property type="entry name" value="Homeodomain-like_sf"/>
</dbReference>
<evidence type="ECO:0000256" key="5">
    <source>
        <dbReference type="ARBA" id="ARBA00023163"/>
    </source>
</evidence>
<dbReference type="AlphaFoldDB" id="A0AAJ7TN18"/>
<dbReference type="InterPro" id="IPR010982">
    <property type="entry name" value="Lambda_DNA-bd_dom_sf"/>
</dbReference>
<feature type="region of interest" description="Disordered" evidence="10">
    <location>
        <begin position="320"/>
        <end position="373"/>
    </location>
</feature>
<feature type="region of interest" description="Disordered" evidence="10">
    <location>
        <begin position="639"/>
        <end position="660"/>
    </location>
</feature>
<dbReference type="SUPFAM" id="SSF46689">
    <property type="entry name" value="Homeodomain-like"/>
    <property type="match status" value="1"/>
</dbReference>
<dbReference type="Pfam" id="PF00157">
    <property type="entry name" value="Pou"/>
    <property type="match status" value="2"/>
</dbReference>
<dbReference type="PANTHER" id="PTHR11636:SF5">
    <property type="entry name" value="POU DOMAIN MOTIF 3, ISOFORM F"/>
    <property type="match status" value="1"/>
</dbReference>
<protein>
    <submittedName>
        <fullName evidence="14">POU domain, class 6, transcription factor 2-like isoform X1</fullName>
    </submittedName>
</protein>
<accession>A0AAJ7TN18</accession>
<feature type="region of interest" description="Disordered" evidence="10">
    <location>
        <begin position="117"/>
        <end position="138"/>
    </location>
</feature>
<dbReference type="RefSeq" id="XP_032819527.1">
    <property type="nucleotide sequence ID" value="XM_032963636.1"/>
</dbReference>
<feature type="domain" description="Homeobox" evidence="11">
    <location>
        <begin position="713"/>
        <end position="773"/>
    </location>
</feature>
<evidence type="ECO:0000256" key="8">
    <source>
        <dbReference type="PROSITE-ProRule" id="PRU00108"/>
    </source>
</evidence>
<sequence length="824" mass="87876">MDARWLRGPRLAGTLMTSNGQDSMISEQHRQLNRKVLPLSSSLLLSGNCEKRRLFESSKDTTQNIVFANTERLPTFNTQANGRYQSAVFTDQRQKLTFLAETQDPLLDCRESMRATNSRAELQETRPAATRDANEPGSWAGTQTPEDGMCNIRPPAESQNVQLHLGMPTMVENRCAGLKEPLIMTMRSTEGRLEEETHGSFESTGTPFLLAMGTAEQRASPALQHLACQSGPSPVQVKLMTPLLLPFGMVGAGLGGGATSRVGHPQGLVLTLPSPRSLTTTAAAASSGLLALPLPLHSLQATSSLSTHLQHLHQLQLLHQQSQQSTPLSSPSSTAPPVVGALGQPSCSQDGVLPETHSHSLSCTTSGGGGGSGGTCPVAAVEDKLKYNRLLASQITPSAIAAVAASFTPSSSQILASTLPCLAGLTGQLVTTAQGQIIGAIPLEGGAAGTAAGSAGSGVMGGLAVQSMTPQILTNGQGQVVATIIGNQILPVLKPQGIMLSAIKASQLQQLQGQHRSQVSPQAYAQHTLTVGPSQGSPVPQPLSPASPSIGPAVHNPQGACSDIDNMKLEEIREFARAFKIRRLSMGLTQTQVGQAMSSTEAPAYSQSAICRNALLMRADVFLPAFGARRGEGISDGWPLARDNASTTSTASSTPPMKMNPRLLCPARFEKLDITPKSAQKIKPVLERWMAEAEARQRTGLQSLSDFVGSEPSRKRRRRTSFTPQALEALNAYFERNTHPSGQEMTAIAEHLCYEREVVRVWFCNKRQMLKNTIKRLKTHEQTLPTPDNTLVVAPVETTMDGGDSKPKKAYTSRPSSRPLPPML</sequence>
<dbReference type="GO" id="GO:0000981">
    <property type="term" value="F:DNA-binding transcription factor activity, RNA polymerase II-specific"/>
    <property type="evidence" value="ECO:0007669"/>
    <property type="project" value="TreeGrafter"/>
</dbReference>
<dbReference type="InterPro" id="IPR050255">
    <property type="entry name" value="POU_domain_TF"/>
</dbReference>
<evidence type="ECO:0000313" key="14">
    <source>
        <dbReference type="RefSeq" id="XP_032819527.1"/>
    </source>
</evidence>